<gene>
    <name evidence="2" type="ORF">P4H66_18840</name>
</gene>
<comment type="caution">
    <text evidence="2">The sequence shown here is derived from an EMBL/GenBank/DDBJ whole genome shotgun (WGS) entry which is preliminary data.</text>
</comment>
<feature type="transmembrane region" description="Helical" evidence="1">
    <location>
        <begin position="128"/>
        <end position="153"/>
    </location>
</feature>
<keyword evidence="1" id="KW-0812">Transmembrane</keyword>
<evidence type="ECO:0000313" key="2">
    <source>
        <dbReference type="EMBL" id="MEC0241875.1"/>
    </source>
</evidence>
<accession>A0ABU6GQ88</accession>
<evidence type="ECO:0008006" key="4">
    <source>
        <dbReference type="Google" id="ProtNLM"/>
    </source>
</evidence>
<dbReference type="RefSeq" id="WP_326089544.1">
    <property type="nucleotide sequence ID" value="NZ_JARLKZ010000014.1"/>
</dbReference>
<evidence type="ECO:0000256" key="1">
    <source>
        <dbReference type="SAM" id="Phobius"/>
    </source>
</evidence>
<sequence length="248" mass="27828">MIKLLKYDLRRNANLLLGVTVVLIIGELVLLWSRAALEIKLGLTVFFFIAAAVIFAISSLKVFDYNIKSVSRRLLPVHAFSYVWASLLYGLINTLVLTLIGIGTALYFVATVDTSLIGDIFRIPVPVMAGIVLEYILVLVYGYFTIYVTIALARSITRKGVFWVGMIIFLIITYVTGWLENLMFNRDSSQIFSLVTFHVEVNNGVLSHDMANSSMTLNSIGTLLFEVLLCAVYLLVIKWCVEKRIEAK</sequence>
<proteinExistence type="predicted"/>
<keyword evidence="3" id="KW-1185">Reference proteome</keyword>
<reference evidence="2 3" key="1">
    <citation type="submission" date="2023-03" db="EMBL/GenBank/DDBJ databases">
        <title>Bacillus Genome Sequencing.</title>
        <authorList>
            <person name="Dunlap C."/>
        </authorList>
    </citation>
    <scope>NUCLEOTIDE SEQUENCE [LARGE SCALE GENOMIC DNA]</scope>
    <source>
        <strain evidence="2 3">BD-525</strain>
    </source>
</reference>
<keyword evidence="1" id="KW-1133">Transmembrane helix</keyword>
<name>A0ABU6GQ88_9BACL</name>
<feature type="transmembrane region" description="Helical" evidence="1">
    <location>
        <begin position="39"/>
        <end position="60"/>
    </location>
</feature>
<organism evidence="2 3">
    <name type="scientific">Paenibacillus dokdonensis</name>
    <dbReference type="NCBI Taxonomy" id="2567944"/>
    <lineage>
        <taxon>Bacteria</taxon>
        <taxon>Bacillati</taxon>
        <taxon>Bacillota</taxon>
        <taxon>Bacilli</taxon>
        <taxon>Bacillales</taxon>
        <taxon>Paenibacillaceae</taxon>
        <taxon>Paenibacillus</taxon>
    </lineage>
</organism>
<dbReference type="Proteomes" id="UP001344632">
    <property type="component" value="Unassembled WGS sequence"/>
</dbReference>
<feature type="transmembrane region" description="Helical" evidence="1">
    <location>
        <begin position="12"/>
        <end position="33"/>
    </location>
</feature>
<feature type="transmembrane region" description="Helical" evidence="1">
    <location>
        <begin position="81"/>
        <end position="108"/>
    </location>
</feature>
<evidence type="ECO:0000313" key="3">
    <source>
        <dbReference type="Proteomes" id="UP001344632"/>
    </source>
</evidence>
<protein>
    <recommendedName>
        <fullName evidence="4">ABC transporter permease</fullName>
    </recommendedName>
</protein>
<feature type="transmembrane region" description="Helical" evidence="1">
    <location>
        <begin position="220"/>
        <end position="241"/>
    </location>
</feature>
<feature type="transmembrane region" description="Helical" evidence="1">
    <location>
        <begin position="160"/>
        <end position="179"/>
    </location>
</feature>
<dbReference type="EMBL" id="JARLKZ010000014">
    <property type="protein sequence ID" value="MEC0241875.1"/>
    <property type="molecule type" value="Genomic_DNA"/>
</dbReference>
<keyword evidence="1" id="KW-0472">Membrane</keyword>